<organism evidence="7 8">
    <name type="scientific">Fusibacter paucivorans</name>
    <dbReference type="NCBI Taxonomy" id="76009"/>
    <lineage>
        <taxon>Bacteria</taxon>
        <taxon>Bacillati</taxon>
        <taxon>Bacillota</taxon>
        <taxon>Clostridia</taxon>
        <taxon>Eubacteriales</taxon>
        <taxon>Eubacteriales Family XII. Incertae Sedis</taxon>
        <taxon>Fusibacter</taxon>
    </lineage>
</organism>
<dbReference type="RefSeq" id="WP_213237490.1">
    <property type="nucleotide sequence ID" value="NZ_JAHBCL010000023.1"/>
</dbReference>
<sequence>MDIWKEKNLVVVKFPYQADVVDALREIGGGRWDAIRCVWTFPMKKFSVLKALQSEVNGDRIGMRSVKSLHSDGYYQNENSDSYLRAYRTIDSGDDDIPNMNKAHHMNNKISRNDNRVSEDHFTEQQKMKNRGGNGYAEKSLSKRGHAYHPNREMDKDTTLEIRIVKSLTQMRRYMMQAGYSRQTIKNYVTNVDRFLAFSKGQMNVTLVNTYMIELLENRKCSHAYCNQAINALKLFAKQQGLLSDGYLELVRPKREFKLPKVLSKEEVKAIIDVTENIKHQTVLMLGYSCGMRVSEVANLKVSDIHRERGIITIRQSKGRKDRIVPLSKKMAVQLERYEEKYHPYEWLFENQNRSGGITSRTLQTVFNDAKEKAGITHEATFHSLRHSFATHLLDTGVDIRIIQELLGHASSKTTEIYTHVTTQTIQKIANPLDDL</sequence>
<evidence type="ECO:0000256" key="5">
    <source>
        <dbReference type="ARBA" id="ARBA00023172"/>
    </source>
</evidence>
<dbReference type="PROSITE" id="PS51898">
    <property type="entry name" value="TYR_RECOMBINASE"/>
    <property type="match status" value="1"/>
</dbReference>
<keyword evidence="8" id="KW-1185">Reference proteome</keyword>
<evidence type="ECO:0000313" key="7">
    <source>
        <dbReference type="EMBL" id="MBS7527628.1"/>
    </source>
</evidence>
<gene>
    <name evidence="7" type="ORF">KHM83_13160</name>
</gene>
<evidence type="ECO:0000256" key="2">
    <source>
        <dbReference type="ARBA" id="ARBA00008857"/>
    </source>
</evidence>
<dbReference type="InterPro" id="IPR002104">
    <property type="entry name" value="Integrase_catalytic"/>
</dbReference>
<keyword evidence="4" id="KW-0238">DNA-binding</keyword>
<evidence type="ECO:0000313" key="8">
    <source>
        <dbReference type="Proteomes" id="UP000746471"/>
    </source>
</evidence>
<dbReference type="PANTHER" id="PTHR30349:SF41">
    <property type="entry name" value="INTEGRASE_RECOMBINASE PROTEIN MJ0367-RELATED"/>
    <property type="match status" value="1"/>
</dbReference>
<evidence type="ECO:0000256" key="3">
    <source>
        <dbReference type="ARBA" id="ARBA00022908"/>
    </source>
</evidence>
<dbReference type="InterPro" id="IPR004107">
    <property type="entry name" value="Integrase_SAM-like_N"/>
</dbReference>
<dbReference type="Pfam" id="PF00589">
    <property type="entry name" value="Phage_integrase"/>
    <property type="match status" value="1"/>
</dbReference>
<dbReference type="Gene3D" id="1.10.443.10">
    <property type="entry name" value="Intergrase catalytic core"/>
    <property type="match status" value="1"/>
</dbReference>
<dbReference type="Pfam" id="PF13495">
    <property type="entry name" value="Phage_int_SAM_4"/>
    <property type="match status" value="1"/>
</dbReference>
<comment type="function">
    <text evidence="1">Site-specific tyrosine recombinase, which acts by catalyzing the cutting and rejoining of the recombining DNA molecules.</text>
</comment>
<evidence type="ECO:0000256" key="1">
    <source>
        <dbReference type="ARBA" id="ARBA00003283"/>
    </source>
</evidence>
<evidence type="ECO:0000259" key="6">
    <source>
        <dbReference type="PROSITE" id="PS51898"/>
    </source>
</evidence>
<comment type="caution">
    <text evidence="7">The sequence shown here is derived from an EMBL/GenBank/DDBJ whole genome shotgun (WGS) entry which is preliminary data.</text>
</comment>
<name>A0ABS5PRD2_9FIRM</name>
<protein>
    <submittedName>
        <fullName evidence="7">Tyrosine-type recombinase/integrase</fullName>
    </submittedName>
</protein>
<keyword evidence="5" id="KW-0233">DNA recombination</keyword>
<proteinExistence type="inferred from homology"/>
<dbReference type="EMBL" id="JAHBCL010000023">
    <property type="protein sequence ID" value="MBS7527628.1"/>
    <property type="molecule type" value="Genomic_DNA"/>
</dbReference>
<dbReference type="PANTHER" id="PTHR30349">
    <property type="entry name" value="PHAGE INTEGRASE-RELATED"/>
    <property type="match status" value="1"/>
</dbReference>
<reference evidence="7 8" key="1">
    <citation type="submission" date="2021-05" db="EMBL/GenBank/DDBJ databases">
        <title>Fusibacter ferrireducens sp. nov., an anaerobic, sulfur- and Fe-reducing bacterium isolated from the mangrove sediment.</title>
        <authorList>
            <person name="Qiu D."/>
        </authorList>
    </citation>
    <scope>NUCLEOTIDE SEQUENCE [LARGE SCALE GENOMIC DNA]</scope>
    <source>
        <strain evidence="7 8">DSM 12116</strain>
    </source>
</reference>
<dbReference type="InterPro" id="IPR050090">
    <property type="entry name" value="Tyrosine_recombinase_XerCD"/>
</dbReference>
<comment type="similarity">
    <text evidence="2">Belongs to the 'phage' integrase family.</text>
</comment>
<dbReference type="InterPro" id="IPR010998">
    <property type="entry name" value="Integrase_recombinase_N"/>
</dbReference>
<dbReference type="Proteomes" id="UP000746471">
    <property type="component" value="Unassembled WGS sequence"/>
</dbReference>
<dbReference type="InterPro" id="IPR013762">
    <property type="entry name" value="Integrase-like_cat_sf"/>
</dbReference>
<dbReference type="InterPro" id="IPR011010">
    <property type="entry name" value="DNA_brk_join_enz"/>
</dbReference>
<dbReference type="Gene3D" id="1.10.150.130">
    <property type="match status" value="1"/>
</dbReference>
<keyword evidence="3" id="KW-0229">DNA integration</keyword>
<feature type="domain" description="Tyr recombinase" evidence="6">
    <location>
        <begin position="258"/>
        <end position="431"/>
    </location>
</feature>
<dbReference type="SUPFAM" id="SSF56349">
    <property type="entry name" value="DNA breaking-rejoining enzymes"/>
    <property type="match status" value="1"/>
</dbReference>
<evidence type="ECO:0000256" key="4">
    <source>
        <dbReference type="ARBA" id="ARBA00023125"/>
    </source>
</evidence>
<accession>A0ABS5PRD2</accession>